<comment type="caution">
    <text evidence="1">The sequence shown here is derived from an EMBL/GenBank/DDBJ whole genome shotgun (WGS) entry which is preliminary data.</text>
</comment>
<name>A0ABU9XDI8_9BACI</name>
<sequence length="98" mass="11841">MEHPEVIQEKIEKWSTDSNMWLRRTSILFQLKYKKYTNEQLLYTYIRRNANSREFFIQKAIGWALREYSKTNPESVKNFIAENELAKLSVREGSKYLT</sequence>
<evidence type="ECO:0000313" key="2">
    <source>
        <dbReference type="Proteomes" id="UP001444625"/>
    </source>
</evidence>
<dbReference type="Proteomes" id="UP001444625">
    <property type="component" value="Unassembled WGS sequence"/>
</dbReference>
<dbReference type="Gene3D" id="1.25.40.290">
    <property type="entry name" value="ARM repeat domains"/>
    <property type="match status" value="1"/>
</dbReference>
<accession>A0ABU9XDI8</accession>
<dbReference type="PANTHER" id="PTHR34070">
    <property type="entry name" value="ARMADILLO-TYPE FOLD"/>
    <property type="match status" value="1"/>
</dbReference>
<dbReference type="InterPro" id="IPR014825">
    <property type="entry name" value="DNA_alkylation"/>
</dbReference>
<dbReference type="Pfam" id="PF08713">
    <property type="entry name" value="DNA_alkylation"/>
    <property type="match status" value="1"/>
</dbReference>
<protein>
    <submittedName>
        <fullName evidence="1">DNA alkylation repair protein</fullName>
    </submittedName>
</protein>
<evidence type="ECO:0000313" key="1">
    <source>
        <dbReference type="EMBL" id="MEN2766316.1"/>
    </source>
</evidence>
<dbReference type="SUPFAM" id="SSF48371">
    <property type="entry name" value="ARM repeat"/>
    <property type="match status" value="1"/>
</dbReference>
<dbReference type="InterPro" id="IPR016024">
    <property type="entry name" value="ARM-type_fold"/>
</dbReference>
<reference evidence="1 2" key="1">
    <citation type="submission" date="2024-05" db="EMBL/GenBank/DDBJ databases">
        <authorList>
            <person name="Haq I."/>
            <person name="Ullah Z."/>
            <person name="Ahmad R."/>
            <person name="Li M."/>
            <person name="Tong Y."/>
        </authorList>
    </citation>
    <scope>NUCLEOTIDE SEQUENCE [LARGE SCALE GENOMIC DNA]</scope>
    <source>
        <strain evidence="1 2">16A2E</strain>
    </source>
</reference>
<gene>
    <name evidence="1" type="ORF">ABC228_03885</name>
</gene>
<keyword evidence="2" id="KW-1185">Reference proteome</keyword>
<dbReference type="PANTHER" id="PTHR34070:SF1">
    <property type="entry name" value="DNA ALKYLATION REPAIR PROTEIN"/>
    <property type="match status" value="1"/>
</dbReference>
<organism evidence="1 2">
    <name type="scientific">Ornithinibacillus xuwenensis</name>
    <dbReference type="NCBI Taxonomy" id="3144668"/>
    <lineage>
        <taxon>Bacteria</taxon>
        <taxon>Bacillati</taxon>
        <taxon>Bacillota</taxon>
        <taxon>Bacilli</taxon>
        <taxon>Bacillales</taxon>
        <taxon>Bacillaceae</taxon>
        <taxon>Ornithinibacillus</taxon>
    </lineage>
</organism>
<dbReference type="EMBL" id="JBDIML010000001">
    <property type="protein sequence ID" value="MEN2766316.1"/>
    <property type="molecule type" value="Genomic_DNA"/>
</dbReference>
<proteinExistence type="predicted"/>